<dbReference type="RefSeq" id="WP_265987078.1">
    <property type="nucleotide sequence ID" value="NZ_JAPHAV010000027.1"/>
</dbReference>
<dbReference type="Proteomes" id="UP001301216">
    <property type="component" value="Unassembled WGS sequence"/>
</dbReference>
<proteinExistence type="predicted"/>
<organism evidence="1 2">
    <name type="scientific">Ochrobactrum chromiisoli</name>
    <dbReference type="NCBI Taxonomy" id="2993941"/>
    <lineage>
        <taxon>Bacteria</taxon>
        <taxon>Pseudomonadati</taxon>
        <taxon>Pseudomonadota</taxon>
        <taxon>Alphaproteobacteria</taxon>
        <taxon>Hyphomicrobiales</taxon>
        <taxon>Brucellaceae</taxon>
        <taxon>Brucella/Ochrobactrum group</taxon>
        <taxon>Ochrobactrum</taxon>
    </lineage>
</organism>
<dbReference type="EMBL" id="JAPHAV010000027">
    <property type="protein sequence ID" value="MCX2699340.1"/>
    <property type="molecule type" value="Genomic_DNA"/>
</dbReference>
<sequence>MAPPGDPLGAGRGYVQPLILIDIKPSNAAAASVAARHFSSFLESCPSQILKWFFPNRSDLKAVGFERRTLSVSAKDP</sequence>
<keyword evidence="2" id="KW-1185">Reference proteome</keyword>
<accession>A0ABT3QUP5</accession>
<protein>
    <submittedName>
        <fullName evidence="1">Uncharacterized protein</fullName>
    </submittedName>
</protein>
<gene>
    <name evidence="1" type="ORF">OPR82_21820</name>
</gene>
<evidence type="ECO:0000313" key="1">
    <source>
        <dbReference type="EMBL" id="MCX2699340.1"/>
    </source>
</evidence>
<name>A0ABT3QUP5_9HYPH</name>
<reference evidence="1 2" key="1">
    <citation type="submission" date="2022-11" db="EMBL/GenBank/DDBJ databases">
        <title>Brucella sp. YY2X, whole genome shotgun sequencing project.</title>
        <authorList>
            <person name="Yang Y."/>
        </authorList>
    </citation>
    <scope>NUCLEOTIDE SEQUENCE [LARGE SCALE GENOMIC DNA]</scope>
    <source>
        <strain evidence="1 2">YY2X</strain>
    </source>
</reference>
<comment type="caution">
    <text evidence="1">The sequence shown here is derived from an EMBL/GenBank/DDBJ whole genome shotgun (WGS) entry which is preliminary data.</text>
</comment>
<evidence type="ECO:0000313" key="2">
    <source>
        <dbReference type="Proteomes" id="UP001301216"/>
    </source>
</evidence>